<dbReference type="Pfam" id="PF00795">
    <property type="entry name" value="CN_hydrolase"/>
    <property type="match status" value="1"/>
</dbReference>
<dbReference type="EMBL" id="CP134187">
    <property type="protein sequence ID" value="WPB01168.1"/>
    <property type="molecule type" value="Genomic_DNA"/>
</dbReference>
<evidence type="ECO:0000256" key="1">
    <source>
        <dbReference type="ARBA" id="ARBA00008129"/>
    </source>
</evidence>
<dbReference type="PANTHER" id="PTHR46044">
    <property type="entry name" value="NITRILASE"/>
    <property type="match status" value="1"/>
</dbReference>
<keyword evidence="4" id="KW-1185">Reference proteome</keyword>
<evidence type="ECO:0000313" key="3">
    <source>
        <dbReference type="EMBL" id="WPB01168.1"/>
    </source>
</evidence>
<dbReference type="InterPro" id="IPR044149">
    <property type="entry name" value="Nitrilases_CHs"/>
</dbReference>
<protein>
    <recommendedName>
        <fullName evidence="2">CN hydrolase domain-containing protein</fullName>
    </recommendedName>
</protein>
<dbReference type="InterPro" id="IPR036526">
    <property type="entry name" value="C-N_Hydrolase_sf"/>
</dbReference>
<dbReference type="Gene3D" id="3.60.110.10">
    <property type="entry name" value="Carbon-nitrogen hydrolase"/>
    <property type="match status" value="1"/>
</dbReference>
<dbReference type="PANTHER" id="PTHR46044:SF1">
    <property type="entry name" value="CN HYDROLASE DOMAIN-CONTAINING PROTEIN"/>
    <property type="match status" value="1"/>
</dbReference>
<gene>
    <name evidence="3" type="ORF">RHO25_005789</name>
</gene>
<evidence type="ECO:0000259" key="2">
    <source>
        <dbReference type="PROSITE" id="PS50263"/>
    </source>
</evidence>
<dbReference type="GeneID" id="35427773"/>
<dbReference type="RefSeq" id="XP_023452652.2">
    <property type="nucleotide sequence ID" value="XM_023596668.2"/>
</dbReference>
<dbReference type="Proteomes" id="UP001302367">
    <property type="component" value="Chromosome 4"/>
</dbReference>
<reference evidence="3 4" key="1">
    <citation type="submission" date="2023-09" db="EMBL/GenBank/DDBJ databases">
        <title>Complete-Gapless Cercospora beticola genome.</title>
        <authorList>
            <person name="Wyatt N.A."/>
            <person name="Spanner R.E."/>
            <person name="Bolton M.D."/>
        </authorList>
    </citation>
    <scope>NUCLEOTIDE SEQUENCE [LARGE SCALE GENOMIC DNA]</scope>
    <source>
        <strain evidence="3">Cb09-40</strain>
    </source>
</reference>
<evidence type="ECO:0000313" key="4">
    <source>
        <dbReference type="Proteomes" id="UP001302367"/>
    </source>
</evidence>
<feature type="domain" description="CN hydrolase" evidence="2">
    <location>
        <begin position="37"/>
        <end position="299"/>
    </location>
</feature>
<dbReference type="InterPro" id="IPR003010">
    <property type="entry name" value="C-N_Hydrolase"/>
</dbReference>
<accession>A0ABZ0NNT5</accession>
<organism evidence="3 4">
    <name type="scientific">Cercospora beticola</name>
    <name type="common">Sugarbeet leaf spot fungus</name>
    <dbReference type="NCBI Taxonomy" id="122368"/>
    <lineage>
        <taxon>Eukaryota</taxon>
        <taxon>Fungi</taxon>
        <taxon>Dikarya</taxon>
        <taxon>Ascomycota</taxon>
        <taxon>Pezizomycotina</taxon>
        <taxon>Dothideomycetes</taxon>
        <taxon>Dothideomycetidae</taxon>
        <taxon>Mycosphaerellales</taxon>
        <taxon>Mycosphaerellaceae</taxon>
        <taxon>Cercospora</taxon>
    </lineage>
</organism>
<dbReference type="SUPFAM" id="SSF56317">
    <property type="entry name" value="Carbon-nitrogen hydrolase"/>
    <property type="match status" value="1"/>
</dbReference>
<proteinExistence type="inferred from homology"/>
<sequence length="358" mass="39652">MGVGREGQNLCSFQSRQSQASHEDHNDAVCHIDYSNLTVAVVRAPPANLPYPPPSTDWNGRTYDLNQTVEVGVGYIKEAALKGANFVAFPELWFPGYYFGPQDGPTEFFNHYLDQGLVVNSTNWNKLLQAAADNGVWLEFGFAHLDGDLTYMGQAIIDSDGQVVQIRHKLRPSGAERTIFSDGTMDMIKVHQTPWGRMGALECWEHMWPSMTFSMHAQIENFLIAAFPWGPDLGVDIGLESADVSLASARIYAVTGSTWVFMPSVGTAAITAPNGTVVRQIEASSGPLTEPMIYYSLNTSEFAGTPDYDLNGDFSWAALQQINEGYPEYIPKEEGNFIPYRENSIARMKKEGPLPLNY</sequence>
<dbReference type="PROSITE" id="PS50263">
    <property type="entry name" value="CN_HYDROLASE"/>
    <property type="match status" value="1"/>
</dbReference>
<comment type="similarity">
    <text evidence="1">Belongs to the carbon-nitrogen hydrolase superfamily. Nitrilase family.</text>
</comment>
<name>A0ABZ0NNT5_CERBT</name>